<dbReference type="Gene3D" id="2.20.20.30">
    <property type="entry name" value="reverse gyrase domain"/>
    <property type="match status" value="1"/>
</dbReference>
<comment type="caution">
    <text evidence="1">The sequence shown here is derived from an EMBL/GenBank/DDBJ whole genome shotgun (WGS) entry which is preliminary data.</text>
</comment>
<name>M0ETT6_9EURY</name>
<protein>
    <recommendedName>
        <fullName evidence="3">Rubrerythrin-like domain-containing protein</fullName>
    </recommendedName>
</protein>
<organism evidence="1 2">
    <name type="scientific">Halorubrum distributum JCM 10118</name>
    <dbReference type="NCBI Taxonomy" id="1227468"/>
    <lineage>
        <taxon>Archaea</taxon>
        <taxon>Methanobacteriati</taxon>
        <taxon>Methanobacteriota</taxon>
        <taxon>Stenosarchaea group</taxon>
        <taxon>Halobacteria</taxon>
        <taxon>Halobacteriales</taxon>
        <taxon>Haloferacaceae</taxon>
        <taxon>Halorubrum</taxon>
        <taxon>Halorubrum distributum group</taxon>
    </lineage>
</organism>
<evidence type="ECO:0000313" key="1">
    <source>
        <dbReference type="EMBL" id="ELZ49844.1"/>
    </source>
</evidence>
<reference evidence="1 2" key="2">
    <citation type="journal article" date="2014" name="PLoS Genet.">
        <title>Phylogenetically driven sequencing of extremely halophilic archaea reveals strategies for static and dynamic osmo-response.</title>
        <authorList>
            <person name="Becker E.A."/>
            <person name="Seitzer P.M."/>
            <person name="Tritt A."/>
            <person name="Larsen D."/>
            <person name="Krusor M."/>
            <person name="Yao A.I."/>
            <person name="Wu D."/>
            <person name="Madern D."/>
            <person name="Eisen J.A."/>
            <person name="Darling A.E."/>
            <person name="Facciotti M.T."/>
        </authorList>
    </citation>
    <scope>NUCLEOTIDE SEQUENCE [LARGE SCALE GENOMIC DNA]</scope>
    <source>
        <strain evidence="1 2">JCM 10118</strain>
    </source>
</reference>
<dbReference type="EMBL" id="AOJN01000068">
    <property type="protein sequence ID" value="ELZ49844.1"/>
    <property type="molecule type" value="Genomic_DNA"/>
</dbReference>
<evidence type="ECO:0008006" key="3">
    <source>
        <dbReference type="Google" id="ProtNLM"/>
    </source>
</evidence>
<proteinExistence type="predicted"/>
<sequence>MLSKQFIQQIVRLEPSSTTHHECRYCGYSVGKDVDECPQCGSAEIAAYDLE</sequence>
<gene>
    <name evidence="1" type="ORF">C466_15729</name>
</gene>
<dbReference type="Proteomes" id="UP000011614">
    <property type="component" value="Unassembled WGS sequence"/>
</dbReference>
<dbReference type="AlphaFoldDB" id="M0ETT6"/>
<reference evidence="2" key="1">
    <citation type="submission" date="2012-11" db="EMBL/GenBank/DDBJ databases">
        <authorList>
            <person name="Becker E.A."/>
            <person name="Seitzer P."/>
            <person name="Tritt A."/>
            <person name="Larsen D."/>
            <person name="Yao A."/>
            <person name="Wu D."/>
            <person name="Darling A."/>
            <person name="Eisen J.A."/>
            <person name="Facciotti M.T."/>
        </authorList>
    </citation>
    <scope>NUCLEOTIDE SEQUENCE [LARGE SCALE GENOMIC DNA]</scope>
    <source>
        <strain evidence="2">JCM 10118</strain>
    </source>
</reference>
<evidence type="ECO:0000313" key="2">
    <source>
        <dbReference type="Proteomes" id="UP000011614"/>
    </source>
</evidence>
<accession>M0ETT6</accession>